<dbReference type="Pfam" id="PF06859">
    <property type="entry name" value="Bin3"/>
    <property type="match status" value="1"/>
</dbReference>
<name>A0A1Y3BGW1_EURMA</name>
<evidence type="ECO:0000313" key="9">
    <source>
        <dbReference type="Proteomes" id="UP000194236"/>
    </source>
</evidence>
<dbReference type="GO" id="GO:0008173">
    <property type="term" value="F:RNA methyltransferase activity"/>
    <property type="evidence" value="ECO:0007669"/>
    <property type="project" value="UniProtKB-UniRule"/>
</dbReference>
<evidence type="ECO:0000259" key="7">
    <source>
        <dbReference type="PROSITE" id="PS51515"/>
    </source>
</evidence>
<dbReference type="InterPro" id="IPR039772">
    <property type="entry name" value="Bin3-like"/>
</dbReference>
<feature type="non-terminal residue" evidence="8">
    <location>
        <position position="113"/>
    </location>
</feature>
<dbReference type="InterPro" id="IPR024160">
    <property type="entry name" value="BIN3_SAM-bd_dom"/>
</dbReference>
<dbReference type="EMBL" id="MUJZ01019643">
    <property type="protein sequence ID" value="OTF80169.1"/>
    <property type="molecule type" value="Genomic_DNA"/>
</dbReference>
<sequence>MLDMEKYPLSLPIFYGQLDSLLLNDDNDDYPNNIHFVDVNYVPETDDQLKYQKSDFDCILCLSVTKWIHLNWGDDGLRRTFRRMFLQLRPGGSLILEPQPWSSYKKSKMTVSI</sequence>
<keyword evidence="3 6" id="KW-0808">Transferase</keyword>
<dbReference type="GO" id="GO:0040031">
    <property type="term" value="P:snRNA modification"/>
    <property type="evidence" value="ECO:0007669"/>
    <property type="project" value="TreeGrafter"/>
</dbReference>
<dbReference type="SUPFAM" id="SSF53335">
    <property type="entry name" value="S-adenosyl-L-methionine-dependent methyltransferases"/>
    <property type="match status" value="1"/>
</dbReference>
<dbReference type="GO" id="GO:0008171">
    <property type="term" value="F:O-methyltransferase activity"/>
    <property type="evidence" value="ECO:0007669"/>
    <property type="project" value="UniProtKB-UniRule"/>
</dbReference>
<comment type="caution">
    <text evidence="8">The sequence shown here is derived from an EMBL/GenBank/DDBJ whole genome shotgun (WGS) entry which is preliminary data.</text>
</comment>
<evidence type="ECO:0000313" key="8">
    <source>
        <dbReference type="EMBL" id="OTF80169.1"/>
    </source>
</evidence>
<dbReference type="GO" id="GO:0032259">
    <property type="term" value="P:methylation"/>
    <property type="evidence" value="ECO:0007669"/>
    <property type="project" value="UniProtKB-KW"/>
</dbReference>
<evidence type="ECO:0000256" key="1">
    <source>
        <dbReference type="ARBA" id="ARBA00008361"/>
    </source>
</evidence>
<dbReference type="EC" id="2.1.1.-" evidence="6"/>
<dbReference type="PROSITE" id="PS51515">
    <property type="entry name" value="BIN3_SAM"/>
    <property type="match status" value="1"/>
</dbReference>
<dbReference type="PANTHER" id="PTHR12315:SF0">
    <property type="entry name" value="7SK SNRNA METHYLPHOSPHATE CAPPING ENZYME"/>
    <property type="match status" value="1"/>
</dbReference>
<dbReference type="GO" id="GO:0017069">
    <property type="term" value="F:snRNA binding"/>
    <property type="evidence" value="ECO:0007669"/>
    <property type="project" value="TreeGrafter"/>
</dbReference>
<keyword evidence="2 6" id="KW-0489">Methyltransferase</keyword>
<dbReference type="InterPro" id="IPR029063">
    <property type="entry name" value="SAM-dependent_MTases_sf"/>
</dbReference>
<evidence type="ECO:0000256" key="5">
    <source>
        <dbReference type="PROSITE-ProRule" id="PRU00848"/>
    </source>
</evidence>
<dbReference type="Gene3D" id="3.40.50.150">
    <property type="entry name" value="Vaccinia Virus protein VP39"/>
    <property type="match status" value="1"/>
</dbReference>
<comment type="similarity">
    <text evidence="1 6">Belongs to the methyltransferase superfamily.</text>
</comment>
<evidence type="ECO:0000256" key="4">
    <source>
        <dbReference type="ARBA" id="ARBA00022691"/>
    </source>
</evidence>
<dbReference type="PANTHER" id="PTHR12315">
    <property type="entry name" value="BICOID-INTERACTING PROTEIN RELATED"/>
    <property type="match status" value="1"/>
</dbReference>
<evidence type="ECO:0000256" key="6">
    <source>
        <dbReference type="RuleBase" id="RU367087"/>
    </source>
</evidence>
<dbReference type="AlphaFoldDB" id="A0A1Y3BGW1"/>
<dbReference type="InterPro" id="IPR010675">
    <property type="entry name" value="Bin3_C"/>
</dbReference>
<gene>
    <name evidence="8" type="ORF">BLA29_014351</name>
</gene>
<evidence type="ECO:0000256" key="3">
    <source>
        <dbReference type="ARBA" id="ARBA00022679"/>
    </source>
</evidence>
<dbReference type="Proteomes" id="UP000194236">
    <property type="component" value="Unassembled WGS sequence"/>
</dbReference>
<dbReference type="OrthoDB" id="10017101at2759"/>
<evidence type="ECO:0000256" key="2">
    <source>
        <dbReference type="ARBA" id="ARBA00022603"/>
    </source>
</evidence>
<feature type="domain" description="Bin3-type SAM" evidence="7">
    <location>
        <begin position="1"/>
        <end position="113"/>
    </location>
</feature>
<organism evidence="8 9">
    <name type="scientific">Euroglyphus maynei</name>
    <name type="common">Mayne's house dust mite</name>
    <dbReference type="NCBI Taxonomy" id="6958"/>
    <lineage>
        <taxon>Eukaryota</taxon>
        <taxon>Metazoa</taxon>
        <taxon>Ecdysozoa</taxon>
        <taxon>Arthropoda</taxon>
        <taxon>Chelicerata</taxon>
        <taxon>Arachnida</taxon>
        <taxon>Acari</taxon>
        <taxon>Acariformes</taxon>
        <taxon>Sarcoptiformes</taxon>
        <taxon>Astigmata</taxon>
        <taxon>Psoroptidia</taxon>
        <taxon>Analgoidea</taxon>
        <taxon>Pyroglyphidae</taxon>
        <taxon>Pyroglyphinae</taxon>
        <taxon>Euroglyphus</taxon>
    </lineage>
</organism>
<reference evidence="8 9" key="1">
    <citation type="submission" date="2017-03" db="EMBL/GenBank/DDBJ databases">
        <title>Genome Survey of Euroglyphus maynei.</title>
        <authorList>
            <person name="Arlian L.G."/>
            <person name="Morgan M.S."/>
            <person name="Rider S.D."/>
        </authorList>
    </citation>
    <scope>NUCLEOTIDE SEQUENCE [LARGE SCALE GENOMIC DNA]</scope>
    <source>
        <strain evidence="8">Arlian Lab</strain>
        <tissue evidence="8">Whole body</tissue>
    </source>
</reference>
<keyword evidence="9" id="KW-1185">Reference proteome</keyword>
<proteinExistence type="inferred from homology"/>
<protein>
    <recommendedName>
        <fullName evidence="6">RNA methyltransferase</fullName>
        <ecNumber evidence="6">2.1.1.-</ecNumber>
    </recommendedName>
</protein>
<accession>A0A1Y3BGW1</accession>
<keyword evidence="4 5" id="KW-0949">S-adenosyl-L-methionine</keyword>